<sequence length="178" mass="19830">MDGPTAKTQRLFLALWPDAPCSHAIADLVQQMDLPAGAAVYAPQDWHVTLHFLGSVGADRMPDLESLDVTMSPVTVTLDQLWLWPRGLLVLAASVVPEELSELHARLEQRLKAMGLKTQEEAYRPHLTLARKVGQPRLPDRIPHIQFIADRFALVASTGHAPQRYQCVRWLGARESGE</sequence>
<feature type="active site" description="Proton donor" evidence="2">
    <location>
        <position position="47"/>
    </location>
</feature>
<protein>
    <recommendedName>
        <fullName evidence="2">RNA 2',3'-cyclic phosphodiesterase</fullName>
        <shortName evidence="2">RNA 2',3'-CPDase</shortName>
        <ecNumber evidence="2">3.1.4.58</ecNumber>
    </recommendedName>
</protein>
<dbReference type="PANTHER" id="PTHR35561:SF1">
    <property type="entry name" value="RNA 2',3'-CYCLIC PHOSPHODIESTERASE"/>
    <property type="match status" value="1"/>
</dbReference>
<feature type="short sequence motif" description="HXTX 2" evidence="2">
    <location>
        <begin position="126"/>
        <end position="129"/>
    </location>
</feature>
<dbReference type="PANTHER" id="PTHR35561">
    <property type="entry name" value="RNA 2',3'-CYCLIC PHOSPHODIESTERASE"/>
    <property type="match status" value="1"/>
</dbReference>
<dbReference type="EMBL" id="JAODYH010000017">
    <property type="protein sequence ID" value="MCT9813426.1"/>
    <property type="molecule type" value="Genomic_DNA"/>
</dbReference>
<gene>
    <name evidence="3" type="primary">thpR</name>
    <name evidence="3" type="ORF">N0K08_22585</name>
</gene>
<dbReference type="Gene3D" id="3.90.1140.10">
    <property type="entry name" value="Cyclic phosphodiesterase"/>
    <property type="match status" value="1"/>
</dbReference>
<evidence type="ECO:0000313" key="3">
    <source>
        <dbReference type="EMBL" id="MCT9813426.1"/>
    </source>
</evidence>
<dbReference type="RefSeq" id="WP_261502677.1">
    <property type="nucleotide sequence ID" value="NZ_JAODYH010000017.1"/>
</dbReference>
<evidence type="ECO:0000313" key="4">
    <source>
        <dbReference type="Proteomes" id="UP001525968"/>
    </source>
</evidence>
<comment type="function">
    <text evidence="2">Hydrolyzes RNA 2',3'-cyclic phosphodiester to an RNA 2'-phosphomonoester.</text>
</comment>
<evidence type="ECO:0000256" key="2">
    <source>
        <dbReference type="HAMAP-Rule" id="MF_01940"/>
    </source>
</evidence>
<dbReference type="Proteomes" id="UP001525968">
    <property type="component" value="Unassembled WGS sequence"/>
</dbReference>
<keyword evidence="4" id="KW-1185">Reference proteome</keyword>
<dbReference type="Pfam" id="PF13563">
    <property type="entry name" value="2_5_RNA_ligase2"/>
    <property type="match status" value="1"/>
</dbReference>
<dbReference type="InterPro" id="IPR004175">
    <property type="entry name" value="RNA_CPDase"/>
</dbReference>
<dbReference type="EC" id="3.1.4.58" evidence="2"/>
<evidence type="ECO:0000256" key="1">
    <source>
        <dbReference type="ARBA" id="ARBA00022801"/>
    </source>
</evidence>
<dbReference type="SUPFAM" id="SSF55144">
    <property type="entry name" value="LigT-like"/>
    <property type="match status" value="1"/>
</dbReference>
<dbReference type="NCBIfam" id="TIGR02258">
    <property type="entry name" value="2_5_ligase"/>
    <property type="match status" value="1"/>
</dbReference>
<organism evidence="3 4">
    <name type="scientific">Acidovorax bellezanensis</name>
    <dbReference type="NCBI Taxonomy" id="2976702"/>
    <lineage>
        <taxon>Bacteria</taxon>
        <taxon>Pseudomonadati</taxon>
        <taxon>Pseudomonadota</taxon>
        <taxon>Betaproteobacteria</taxon>
        <taxon>Burkholderiales</taxon>
        <taxon>Comamonadaceae</taxon>
        <taxon>Acidovorax</taxon>
    </lineage>
</organism>
<keyword evidence="1 2" id="KW-0378">Hydrolase</keyword>
<feature type="short sequence motif" description="HXTX 1" evidence="2">
    <location>
        <begin position="47"/>
        <end position="50"/>
    </location>
</feature>
<dbReference type="InterPro" id="IPR009097">
    <property type="entry name" value="Cyclic_Pdiesterase"/>
</dbReference>
<accession>A0ABT2PSI1</accession>
<comment type="caution">
    <text evidence="3">The sequence shown here is derived from an EMBL/GenBank/DDBJ whole genome shotgun (WGS) entry which is preliminary data.</text>
</comment>
<dbReference type="HAMAP" id="MF_01940">
    <property type="entry name" value="RNA_CPDase"/>
    <property type="match status" value="1"/>
</dbReference>
<comment type="catalytic activity">
    <reaction evidence="2">
        <text>a 3'-end 2',3'-cyclophospho-ribonucleotide-RNA + H2O = a 3'-end 2'-phospho-ribonucleotide-RNA + H(+)</text>
        <dbReference type="Rhea" id="RHEA:11828"/>
        <dbReference type="Rhea" id="RHEA-COMP:10464"/>
        <dbReference type="Rhea" id="RHEA-COMP:17353"/>
        <dbReference type="ChEBI" id="CHEBI:15377"/>
        <dbReference type="ChEBI" id="CHEBI:15378"/>
        <dbReference type="ChEBI" id="CHEBI:83064"/>
        <dbReference type="ChEBI" id="CHEBI:173113"/>
        <dbReference type="EC" id="3.1.4.58"/>
    </reaction>
</comment>
<proteinExistence type="inferred from homology"/>
<reference evidence="3 4" key="1">
    <citation type="submission" date="2022-09" db="EMBL/GenBank/DDBJ databases">
        <title>Draft genome of isolate Be4.</title>
        <authorList>
            <person name="Sanchez-Castro I."/>
            <person name="Martinez-Rodriguez P."/>
            <person name="Descostes M."/>
            <person name="Merroun M."/>
        </authorList>
    </citation>
    <scope>NUCLEOTIDE SEQUENCE [LARGE SCALE GENOMIC DNA]</scope>
    <source>
        <strain evidence="3 4">Be4</strain>
    </source>
</reference>
<name>A0ABT2PSI1_9BURK</name>
<feature type="active site" description="Proton acceptor" evidence="2">
    <location>
        <position position="126"/>
    </location>
</feature>
<comment type="similarity">
    <text evidence="2">Belongs to the 2H phosphoesterase superfamily. ThpR family.</text>
</comment>